<organism evidence="2 3">
    <name type="scientific">Enterobacter cancerogenus</name>
    <dbReference type="NCBI Taxonomy" id="69218"/>
    <lineage>
        <taxon>Bacteria</taxon>
        <taxon>Pseudomonadati</taxon>
        <taxon>Pseudomonadota</taxon>
        <taxon>Gammaproteobacteria</taxon>
        <taxon>Enterobacterales</taxon>
        <taxon>Enterobacteriaceae</taxon>
        <taxon>Enterobacter</taxon>
        <taxon>Enterobacter cloacae complex</taxon>
    </lineage>
</organism>
<dbReference type="InterPro" id="IPR020945">
    <property type="entry name" value="DMSO/NO3_reduct_chaperone"/>
</dbReference>
<evidence type="ECO:0000313" key="3">
    <source>
        <dbReference type="Proteomes" id="UP000306327"/>
    </source>
</evidence>
<dbReference type="Gene3D" id="1.10.3480.10">
    <property type="entry name" value="TorD-like"/>
    <property type="match status" value="1"/>
</dbReference>
<dbReference type="SUPFAM" id="SSF89155">
    <property type="entry name" value="TorD-like"/>
    <property type="match status" value="1"/>
</dbReference>
<dbReference type="Pfam" id="PF02613">
    <property type="entry name" value="Nitrate_red_del"/>
    <property type="match status" value="1"/>
</dbReference>
<dbReference type="PANTHER" id="PTHR34227">
    <property type="entry name" value="CHAPERONE PROTEIN YCDY"/>
    <property type="match status" value="1"/>
</dbReference>
<dbReference type="EMBL" id="QGAL01000001">
    <property type="protein sequence ID" value="TKK22899.1"/>
    <property type="molecule type" value="Genomic_DNA"/>
</dbReference>
<dbReference type="InterPro" id="IPR036411">
    <property type="entry name" value="TorD-like_sf"/>
</dbReference>
<dbReference type="PANTHER" id="PTHR34227:SF12">
    <property type="entry name" value="CHAPERONE PROTEIN YCDY"/>
    <property type="match status" value="1"/>
</dbReference>
<accession>A0AB38P7T5</accession>
<dbReference type="Proteomes" id="UP000306327">
    <property type="component" value="Unassembled WGS sequence"/>
</dbReference>
<dbReference type="InterPro" id="IPR050289">
    <property type="entry name" value="TorD/DmsD_chaperones"/>
</dbReference>
<sequence length="191" mass="21571">MKDKNTFANSIYDNLSLFELTGLVLRDFFSAAEMTARQRALRQLYPQCKAWDDSAWLEMEYDFSALFVGPMAPLAAPYASVWLDEEPLVMGPTTLNVREFLDSVGLVVGEDSAAPDDHISIELELVVMLCAHARHLPQYHDALTRFTTGHLALWLPAFIDNIKNNAKTSAIREVALQLTNWLDELKTRVIL</sequence>
<name>A0AB38P7T5_9ENTR</name>
<evidence type="ECO:0000256" key="1">
    <source>
        <dbReference type="ARBA" id="ARBA00023186"/>
    </source>
</evidence>
<comment type="caution">
    <text evidence="2">The sequence shown here is derived from an EMBL/GenBank/DDBJ whole genome shotgun (WGS) entry which is preliminary data.</text>
</comment>
<reference evidence="2 3" key="1">
    <citation type="journal article" date="2019" name="Sci. Rep.">
        <title>Differences in resource use lead to coexistence of seed-transmitted microbial populations.</title>
        <authorList>
            <person name="Torres-Cortes G."/>
            <person name="Garcia B.J."/>
            <person name="Compant S."/>
            <person name="Rezki S."/>
            <person name="Jones P."/>
            <person name="Preveaux A."/>
            <person name="Briand M."/>
            <person name="Roulet A."/>
            <person name="Bouchez O."/>
            <person name="Jacobson D."/>
            <person name="Barret M."/>
        </authorList>
    </citation>
    <scope>NUCLEOTIDE SEQUENCE [LARGE SCALE GENOMIC DNA]</scope>
    <source>
        <strain evidence="2 3">CFBP13530</strain>
    </source>
</reference>
<protein>
    <submittedName>
        <fullName evidence="2">Molecular chaperone</fullName>
    </submittedName>
</protein>
<dbReference type="AlphaFoldDB" id="A0AB38P7T5"/>
<evidence type="ECO:0000313" key="2">
    <source>
        <dbReference type="EMBL" id="TKK22899.1"/>
    </source>
</evidence>
<gene>
    <name evidence="2" type="ORF">EcCFBP13530_01645</name>
</gene>
<proteinExistence type="predicted"/>
<keyword evidence="1" id="KW-0143">Chaperone</keyword>